<gene>
    <name evidence="1" type="ORF">BG454_14205</name>
</gene>
<evidence type="ECO:0000313" key="2">
    <source>
        <dbReference type="Proteomes" id="UP000228948"/>
    </source>
</evidence>
<protein>
    <submittedName>
        <fullName evidence="1">Uncharacterized protein</fullName>
    </submittedName>
</protein>
<accession>A0A2K8KBL9</accession>
<dbReference type="AlphaFoldDB" id="A0A2K8KBL9"/>
<dbReference type="EMBL" id="CP024899">
    <property type="protein sequence ID" value="ATX66832.1"/>
    <property type="molecule type" value="Genomic_DNA"/>
</dbReference>
<reference evidence="1 2" key="1">
    <citation type="submission" date="2017-11" db="EMBL/GenBank/DDBJ databases">
        <title>Revised Sequence and Annotation of the Rhodobaca barguzinensis strain alga05 Genome.</title>
        <authorList>
            <person name="Kopejtka K."/>
            <person name="Tomasch J.M."/>
            <person name="Bunk B."/>
            <person name="Koblizek M."/>
        </authorList>
    </citation>
    <scope>NUCLEOTIDE SEQUENCE [LARGE SCALE GENOMIC DNA]</scope>
    <source>
        <strain evidence="2">alga05</strain>
    </source>
</reference>
<organism evidence="1 2">
    <name type="scientific">Roseinatronobacter bogoriensis subsp. barguzinensis</name>
    <dbReference type="NCBI Taxonomy" id="441209"/>
    <lineage>
        <taxon>Bacteria</taxon>
        <taxon>Pseudomonadati</taxon>
        <taxon>Pseudomonadota</taxon>
        <taxon>Alphaproteobacteria</taxon>
        <taxon>Rhodobacterales</taxon>
        <taxon>Paracoccaceae</taxon>
        <taxon>Roseinatronobacter</taxon>
    </lineage>
</organism>
<dbReference type="Proteomes" id="UP000228948">
    <property type="component" value="Chromosome"/>
</dbReference>
<proteinExistence type="predicted"/>
<sequence length="65" mass="7046">MLDHRGKLRIVGPRCGDPRADLWRFMPTKSAQAQICALVVAKSPCRGGGPAMRGGLTPLIPHRIN</sequence>
<dbReference type="KEGG" id="rbg:BG454_14205"/>
<keyword evidence="2" id="KW-1185">Reference proteome</keyword>
<evidence type="ECO:0000313" key="1">
    <source>
        <dbReference type="EMBL" id="ATX66832.1"/>
    </source>
</evidence>
<name>A0A2K8KBL9_9RHOB</name>